<keyword evidence="2" id="KW-1185">Reference proteome</keyword>
<dbReference type="AlphaFoldDB" id="A0A9P7VTN3"/>
<organism evidence="1 2">
    <name type="scientific">Guyanagaster necrorhizus</name>
    <dbReference type="NCBI Taxonomy" id="856835"/>
    <lineage>
        <taxon>Eukaryota</taxon>
        <taxon>Fungi</taxon>
        <taxon>Dikarya</taxon>
        <taxon>Basidiomycota</taxon>
        <taxon>Agaricomycotina</taxon>
        <taxon>Agaricomycetes</taxon>
        <taxon>Agaricomycetidae</taxon>
        <taxon>Agaricales</taxon>
        <taxon>Marasmiineae</taxon>
        <taxon>Physalacriaceae</taxon>
        <taxon>Guyanagaster</taxon>
    </lineage>
</organism>
<sequence length="67" mass="7313">MKSSGKPIIFAPSDEASRMIRSFVDATLEVAPSAVLQIPRQTLALPWQNIVRLSLDRGDLKFGCIGV</sequence>
<reference evidence="1" key="1">
    <citation type="submission" date="2020-11" db="EMBL/GenBank/DDBJ databases">
        <title>Adaptations for nitrogen fixation in a non-lichenized fungal sporocarp promotes dispersal by wood-feeding termites.</title>
        <authorList>
            <consortium name="DOE Joint Genome Institute"/>
            <person name="Koch R.A."/>
            <person name="Yoon G."/>
            <person name="Arayal U."/>
            <person name="Lail K."/>
            <person name="Amirebrahimi M."/>
            <person name="Labutti K."/>
            <person name="Lipzen A."/>
            <person name="Riley R."/>
            <person name="Barry K."/>
            <person name="Henrissat B."/>
            <person name="Grigoriev I.V."/>
            <person name="Herr J.R."/>
            <person name="Aime M.C."/>
        </authorList>
    </citation>
    <scope>NUCLEOTIDE SEQUENCE</scope>
    <source>
        <strain evidence="1">MCA 3950</strain>
    </source>
</reference>
<dbReference type="Proteomes" id="UP000812287">
    <property type="component" value="Unassembled WGS sequence"/>
</dbReference>
<dbReference type="EMBL" id="MU250534">
    <property type="protein sequence ID" value="KAG7446657.1"/>
    <property type="molecule type" value="Genomic_DNA"/>
</dbReference>
<dbReference type="RefSeq" id="XP_043040157.1">
    <property type="nucleotide sequence ID" value="XM_043186284.1"/>
</dbReference>
<dbReference type="GeneID" id="66108581"/>
<evidence type="ECO:0000313" key="2">
    <source>
        <dbReference type="Proteomes" id="UP000812287"/>
    </source>
</evidence>
<name>A0A9P7VTN3_9AGAR</name>
<gene>
    <name evidence="1" type="ORF">BT62DRAFT_932103</name>
</gene>
<evidence type="ECO:0000313" key="1">
    <source>
        <dbReference type="EMBL" id="KAG7446657.1"/>
    </source>
</evidence>
<protein>
    <submittedName>
        <fullName evidence="1">Uncharacterized protein</fullName>
    </submittedName>
</protein>
<comment type="caution">
    <text evidence="1">The sequence shown here is derived from an EMBL/GenBank/DDBJ whole genome shotgun (WGS) entry which is preliminary data.</text>
</comment>
<proteinExistence type="predicted"/>
<accession>A0A9P7VTN3</accession>